<gene>
    <name evidence="2" type="ORF">PoB_006992600</name>
</gene>
<comment type="caution">
    <text evidence="2">The sequence shown here is derived from an EMBL/GenBank/DDBJ whole genome shotgun (WGS) entry which is preliminary data.</text>
</comment>
<evidence type="ECO:0000313" key="3">
    <source>
        <dbReference type="Proteomes" id="UP000735302"/>
    </source>
</evidence>
<dbReference type="Proteomes" id="UP000735302">
    <property type="component" value="Unassembled WGS sequence"/>
</dbReference>
<name>A0AAV4DH04_9GAST</name>
<protein>
    <submittedName>
        <fullName evidence="2">Uncharacterized protein</fullName>
    </submittedName>
</protein>
<dbReference type="EMBL" id="BLXT01007882">
    <property type="protein sequence ID" value="GFO43421.1"/>
    <property type="molecule type" value="Genomic_DNA"/>
</dbReference>
<reference evidence="2 3" key="1">
    <citation type="journal article" date="2021" name="Elife">
        <title>Chloroplast acquisition without the gene transfer in kleptoplastic sea slugs, Plakobranchus ocellatus.</title>
        <authorList>
            <person name="Maeda T."/>
            <person name="Takahashi S."/>
            <person name="Yoshida T."/>
            <person name="Shimamura S."/>
            <person name="Takaki Y."/>
            <person name="Nagai Y."/>
            <person name="Toyoda A."/>
            <person name="Suzuki Y."/>
            <person name="Arimoto A."/>
            <person name="Ishii H."/>
            <person name="Satoh N."/>
            <person name="Nishiyama T."/>
            <person name="Hasebe M."/>
            <person name="Maruyama T."/>
            <person name="Minagawa J."/>
            <person name="Obokata J."/>
            <person name="Shigenobu S."/>
        </authorList>
    </citation>
    <scope>NUCLEOTIDE SEQUENCE [LARGE SCALE GENOMIC DNA]</scope>
</reference>
<proteinExistence type="predicted"/>
<organism evidence="2 3">
    <name type="scientific">Plakobranchus ocellatus</name>
    <dbReference type="NCBI Taxonomy" id="259542"/>
    <lineage>
        <taxon>Eukaryota</taxon>
        <taxon>Metazoa</taxon>
        <taxon>Spiralia</taxon>
        <taxon>Lophotrochozoa</taxon>
        <taxon>Mollusca</taxon>
        <taxon>Gastropoda</taxon>
        <taxon>Heterobranchia</taxon>
        <taxon>Euthyneura</taxon>
        <taxon>Panpulmonata</taxon>
        <taxon>Sacoglossa</taxon>
        <taxon>Placobranchoidea</taxon>
        <taxon>Plakobranchidae</taxon>
        <taxon>Plakobranchus</taxon>
    </lineage>
</organism>
<sequence>MSQAPHRDRYKQERVTIMNKLAGRNWGATPQSLRTIYVSFMRPVLEYANALLNLASRTSLEKSDRVQNPHKASYWGRSGVPQLQSWSSQPDASRLASGGVSKSS</sequence>
<keyword evidence="3" id="KW-1185">Reference proteome</keyword>
<evidence type="ECO:0000313" key="2">
    <source>
        <dbReference type="EMBL" id="GFO43421.1"/>
    </source>
</evidence>
<evidence type="ECO:0000256" key="1">
    <source>
        <dbReference type="SAM" id="MobiDB-lite"/>
    </source>
</evidence>
<feature type="region of interest" description="Disordered" evidence="1">
    <location>
        <begin position="60"/>
        <end position="104"/>
    </location>
</feature>
<dbReference type="AlphaFoldDB" id="A0AAV4DH04"/>
<feature type="compositionally biased region" description="Polar residues" evidence="1">
    <location>
        <begin position="81"/>
        <end position="91"/>
    </location>
</feature>
<accession>A0AAV4DH04</accession>